<name>A0A517S877_9PLAN</name>
<feature type="transmembrane region" description="Helical" evidence="1">
    <location>
        <begin position="25"/>
        <end position="48"/>
    </location>
</feature>
<evidence type="ECO:0000313" key="2">
    <source>
        <dbReference type="EMBL" id="QDT52312.1"/>
    </source>
</evidence>
<feature type="transmembrane region" description="Helical" evidence="1">
    <location>
        <begin position="254"/>
        <end position="274"/>
    </location>
</feature>
<reference evidence="2 3" key="1">
    <citation type="submission" date="2019-02" db="EMBL/GenBank/DDBJ databases">
        <title>Deep-cultivation of Planctomycetes and their phenomic and genomic characterization uncovers novel biology.</title>
        <authorList>
            <person name="Wiegand S."/>
            <person name="Jogler M."/>
            <person name="Boedeker C."/>
            <person name="Pinto D."/>
            <person name="Vollmers J."/>
            <person name="Rivas-Marin E."/>
            <person name="Kohn T."/>
            <person name="Peeters S.H."/>
            <person name="Heuer A."/>
            <person name="Rast P."/>
            <person name="Oberbeckmann S."/>
            <person name="Bunk B."/>
            <person name="Jeske O."/>
            <person name="Meyerdierks A."/>
            <person name="Storesund J.E."/>
            <person name="Kallscheuer N."/>
            <person name="Luecker S."/>
            <person name="Lage O.M."/>
            <person name="Pohl T."/>
            <person name="Merkel B.J."/>
            <person name="Hornburger P."/>
            <person name="Mueller R.-W."/>
            <person name="Bruemmer F."/>
            <person name="Labrenz M."/>
            <person name="Spormann A.M."/>
            <person name="Op den Camp H."/>
            <person name="Overmann J."/>
            <person name="Amann R."/>
            <person name="Jetten M.S.M."/>
            <person name="Mascher T."/>
            <person name="Medema M.H."/>
            <person name="Devos D.P."/>
            <person name="Kaster A.-K."/>
            <person name="Ovreas L."/>
            <person name="Rohde M."/>
            <person name="Galperin M.Y."/>
            <person name="Jogler C."/>
        </authorList>
    </citation>
    <scope>NUCLEOTIDE SEQUENCE [LARGE SCALE GENOMIC DNA]</scope>
    <source>
        <strain evidence="2 3">Pan44</strain>
    </source>
</reference>
<keyword evidence="1" id="KW-1133">Transmembrane helix</keyword>
<feature type="transmembrane region" description="Helical" evidence="1">
    <location>
        <begin position="229"/>
        <end position="248"/>
    </location>
</feature>
<sequence length="305" mass="35067">MFVGMAIVSAVGMMLDPTTPPGNRVILAVGFSSFWLVMASMSGYLIAACRREVWDVDRFRIVCRGLFRRMTMHLDAVLEAKWVCNAQGKITLKTRDQTLRISLETFEREDRLWLIRLVRDRIPEDRQTGWERFCGALAVPLTKPAADVVRPLKANEVRLSRARFDLYFGFLLACAVLIAVFALDHLEAHRRLAAPLAAVLSWLLIRFQIPKKGMIAPRMSFDWRRDRWFLALLVWSGVPLTLLFLHRGRESLELSALLIVEAIGWFAGFLLIAWRIDRIQAAERLARQQRAAMEWQDKMASRNVT</sequence>
<keyword evidence="1" id="KW-0812">Transmembrane</keyword>
<protein>
    <submittedName>
        <fullName evidence="2">Uncharacterized protein</fullName>
    </submittedName>
</protein>
<dbReference type="EMBL" id="CP036271">
    <property type="protein sequence ID" value="QDT52312.1"/>
    <property type="molecule type" value="Genomic_DNA"/>
</dbReference>
<dbReference type="Proteomes" id="UP000315700">
    <property type="component" value="Chromosome"/>
</dbReference>
<evidence type="ECO:0000256" key="1">
    <source>
        <dbReference type="SAM" id="Phobius"/>
    </source>
</evidence>
<organism evidence="2 3">
    <name type="scientific">Caulifigura coniformis</name>
    <dbReference type="NCBI Taxonomy" id="2527983"/>
    <lineage>
        <taxon>Bacteria</taxon>
        <taxon>Pseudomonadati</taxon>
        <taxon>Planctomycetota</taxon>
        <taxon>Planctomycetia</taxon>
        <taxon>Planctomycetales</taxon>
        <taxon>Planctomycetaceae</taxon>
        <taxon>Caulifigura</taxon>
    </lineage>
</organism>
<dbReference type="InParanoid" id="A0A517S877"/>
<feature type="transmembrane region" description="Helical" evidence="1">
    <location>
        <begin position="166"/>
        <end position="186"/>
    </location>
</feature>
<dbReference type="AlphaFoldDB" id="A0A517S877"/>
<dbReference type="KEGG" id="ccos:Pan44_03210"/>
<gene>
    <name evidence="2" type="ORF">Pan44_03210</name>
</gene>
<keyword evidence="3" id="KW-1185">Reference proteome</keyword>
<keyword evidence="1" id="KW-0472">Membrane</keyword>
<proteinExistence type="predicted"/>
<accession>A0A517S877</accession>
<feature type="transmembrane region" description="Helical" evidence="1">
    <location>
        <begin position="192"/>
        <end position="209"/>
    </location>
</feature>
<evidence type="ECO:0000313" key="3">
    <source>
        <dbReference type="Proteomes" id="UP000315700"/>
    </source>
</evidence>